<comment type="caution">
    <text evidence="1">The sequence shown here is derived from an EMBL/GenBank/DDBJ whole genome shotgun (WGS) entry which is preliminary data.</text>
</comment>
<evidence type="ECO:0008006" key="3">
    <source>
        <dbReference type="Google" id="ProtNLM"/>
    </source>
</evidence>
<keyword evidence="2" id="KW-1185">Reference proteome</keyword>
<protein>
    <recommendedName>
        <fullName evidence="3">Transposase</fullName>
    </recommendedName>
</protein>
<evidence type="ECO:0000313" key="2">
    <source>
        <dbReference type="Proteomes" id="UP000183496"/>
    </source>
</evidence>
<accession>A0AAJ4W777</accession>
<reference evidence="1 2" key="1">
    <citation type="submission" date="2016-10" db="EMBL/GenBank/DDBJ databases">
        <authorList>
            <person name="Varghese N."/>
            <person name="Submissions S."/>
        </authorList>
    </citation>
    <scope>NUCLEOTIDE SEQUENCE [LARGE SCALE GENOMIC DNA]</scope>
    <source>
        <strain evidence="2">DSM 19823 / KCTC 23066 / CCTCC M 208030 / D25</strain>
    </source>
</reference>
<dbReference type="Proteomes" id="UP000183496">
    <property type="component" value="Unassembled WGS sequence"/>
</dbReference>
<gene>
    <name evidence="1" type="ORF">SAMN04488089_1314</name>
</gene>
<sequence length="89" mass="10546">MYAFLKLLFLEDHKAEGVNEMIKKNIHESSIVLTNKSTSYVDISDFVQIHITEKSSEQTLKWVHIVIVMPKKNYWEITIKLNENIFKYT</sequence>
<dbReference type="AlphaFoldDB" id="A0AAJ4W777"/>
<evidence type="ECO:0000313" key="1">
    <source>
        <dbReference type="EMBL" id="SER70226.1"/>
    </source>
</evidence>
<dbReference type="EMBL" id="FOFY01000031">
    <property type="protein sequence ID" value="SER70226.1"/>
    <property type="molecule type" value="Genomic_DNA"/>
</dbReference>
<proteinExistence type="predicted"/>
<organism evidence="1 2">
    <name type="scientific">Myroides profundi</name>
    <dbReference type="NCBI Taxonomy" id="480520"/>
    <lineage>
        <taxon>Bacteria</taxon>
        <taxon>Pseudomonadati</taxon>
        <taxon>Bacteroidota</taxon>
        <taxon>Flavobacteriia</taxon>
        <taxon>Flavobacteriales</taxon>
        <taxon>Flavobacteriaceae</taxon>
        <taxon>Myroides</taxon>
    </lineage>
</organism>
<name>A0AAJ4W777_MYRPR</name>